<evidence type="ECO:0000256" key="6">
    <source>
        <dbReference type="ARBA" id="ARBA00022822"/>
    </source>
</evidence>
<dbReference type="PANTHER" id="PTHR22854:SF2">
    <property type="entry name" value="INDOLE-3-GLYCEROL-PHOSPHATE SYNTHASE"/>
    <property type="match status" value="1"/>
</dbReference>
<evidence type="ECO:0000313" key="11">
    <source>
        <dbReference type="EMBL" id="TCO56599.1"/>
    </source>
</evidence>
<dbReference type="PROSITE" id="PS00614">
    <property type="entry name" value="IGPS"/>
    <property type="match status" value="1"/>
</dbReference>
<evidence type="ECO:0000259" key="10">
    <source>
        <dbReference type="Pfam" id="PF00218"/>
    </source>
</evidence>
<evidence type="ECO:0000256" key="2">
    <source>
        <dbReference type="ARBA" id="ARBA00004696"/>
    </source>
</evidence>
<evidence type="ECO:0000256" key="5">
    <source>
        <dbReference type="ARBA" id="ARBA00022793"/>
    </source>
</evidence>
<dbReference type="InterPro" id="IPR013785">
    <property type="entry name" value="Aldolase_TIM"/>
</dbReference>
<organism evidence="11 12">
    <name type="scientific">Actinocrispum wychmicini</name>
    <dbReference type="NCBI Taxonomy" id="1213861"/>
    <lineage>
        <taxon>Bacteria</taxon>
        <taxon>Bacillati</taxon>
        <taxon>Actinomycetota</taxon>
        <taxon>Actinomycetes</taxon>
        <taxon>Pseudonocardiales</taxon>
        <taxon>Pseudonocardiaceae</taxon>
        <taxon>Actinocrispum</taxon>
    </lineage>
</organism>
<evidence type="ECO:0000256" key="1">
    <source>
        <dbReference type="ARBA" id="ARBA00001633"/>
    </source>
</evidence>
<dbReference type="NCBIfam" id="NF001369">
    <property type="entry name" value="PRK00278.1-1"/>
    <property type="match status" value="1"/>
</dbReference>
<keyword evidence="6 9" id="KW-0822">Tryptophan biosynthesis</keyword>
<dbReference type="Proteomes" id="UP000295680">
    <property type="component" value="Unassembled WGS sequence"/>
</dbReference>
<dbReference type="PANTHER" id="PTHR22854">
    <property type="entry name" value="TRYPTOPHAN BIOSYNTHESIS PROTEIN"/>
    <property type="match status" value="1"/>
</dbReference>
<dbReference type="AlphaFoldDB" id="A0A4R2JJB4"/>
<evidence type="ECO:0000256" key="7">
    <source>
        <dbReference type="ARBA" id="ARBA00023141"/>
    </source>
</evidence>
<comment type="pathway">
    <text evidence="2 9">Amino-acid biosynthesis; L-tryptophan biosynthesis; L-tryptophan from chorismate: step 4/5.</text>
</comment>
<dbReference type="EMBL" id="SLWS01000006">
    <property type="protein sequence ID" value="TCO56599.1"/>
    <property type="molecule type" value="Genomic_DNA"/>
</dbReference>
<dbReference type="NCBIfam" id="NF001377">
    <property type="entry name" value="PRK00278.2-4"/>
    <property type="match status" value="1"/>
</dbReference>
<evidence type="ECO:0000256" key="9">
    <source>
        <dbReference type="HAMAP-Rule" id="MF_00134"/>
    </source>
</evidence>
<dbReference type="InterPro" id="IPR045186">
    <property type="entry name" value="Indole-3-glycerol_P_synth"/>
</dbReference>
<keyword evidence="5 9" id="KW-0210">Decarboxylase</keyword>
<dbReference type="Gene3D" id="3.20.20.70">
    <property type="entry name" value="Aldolase class I"/>
    <property type="match status" value="1"/>
</dbReference>
<dbReference type="GO" id="GO:0004640">
    <property type="term" value="F:phosphoribosylanthranilate isomerase activity"/>
    <property type="evidence" value="ECO:0007669"/>
    <property type="project" value="TreeGrafter"/>
</dbReference>
<reference evidence="11 12" key="1">
    <citation type="submission" date="2019-03" db="EMBL/GenBank/DDBJ databases">
        <title>Genomic Encyclopedia of Type Strains, Phase IV (KMG-IV): sequencing the most valuable type-strain genomes for metagenomic binning, comparative biology and taxonomic classification.</title>
        <authorList>
            <person name="Goeker M."/>
        </authorList>
    </citation>
    <scope>NUCLEOTIDE SEQUENCE [LARGE SCALE GENOMIC DNA]</scope>
    <source>
        <strain evidence="11 12">DSM 45934</strain>
    </source>
</reference>
<proteinExistence type="inferred from homology"/>
<comment type="caution">
    <text evidence="11">The sequence shown here is derived from an EMBL/GenBank/DDBJ whole genome shotgun (WGS) entry which is preliminary data.</text>
</comment>
<comment type="catalytic activity">
    <reaction evidence="1 9">
        <text>1-(2-carboxyphenylamino)-1-deoxy-D-ribulose 5-phosphate + H(+) = (1S,2R)-1-C-(indol-3-yl)glycerol 3-phosphate + CO2 + H2O</text>
        <dbReference type="Rhea" id="RHEA:23476"/>
        <dbReference type="ChEBI" id="CHEBI:15377"/>
        <dbReference type="ChEBI" id="CHEBI:15378"/>
        <dbReference type="ChEBI" id="CHEBI:16526"/>
        <dbReference type="ChEBI" id="CHEBI:58613"/>
        <dbReference type="ChEBI" id="CHEBI:58866"/>
        <dbReference type="EC" id="4.1.1.48"/>
    </reaction>
</comment>
<dbReference type="GO" id="GO:0004425">
    <property type="term" value="F:indole-3-glycerol-phosphate synthase activity"/>
    <property type="evidence" value="ECO:0007669"/>
    <property type="project" value="UniProtKB-UniRule"/>
</dbReference>
<accession>A0A4R2JJB4</accession>
<name>A0A4R2JJB4_9PSEU</name>
<evidence type="ECO:0000313" key="12">
    <source>
        <dbReference type="Proteomes" id="UP000295680"/>
    </source>
</evidence>
<evidence type="ECO:0000256" key="4">
    <source>
        <dbReference type="ARBA" id="ARBA00022605"/>
    </source>
</evidence>
<gene>
    <name evidence="9" type="primary">trpC</name>
    <name evidence="11" type="ORF">EV192_10672</name>
</gene>
<keyword evidence="8 9" id="KW-0456">Lyase</keyword>
<dbReference type="EC" id="4.1.1.48" evidence="9"/>
<dbReference type="Pfam" id="PF00218">
    <property type="entry name" value="IGPS"/>
    <property type="match status" value="1"/>
</dbReference>
<dbReference type="SUPFAM" id="SSF51366">
    <property type="entry name" value="Ribulose-phoshate binding barrel"/>
    <property type="match status" value="1"/>
</dbReference>
<keyword evidence="7 9" id="KW-0057">Aromatic amino acid biosynthesis</keyword>
<dbReference type="HAMAP" id="MF_00134_B">
    <property type="entry name" value="IGPS_B"/>
    <property type="match status" value="1"/>
</dbReference>
<dbReference type="CDD" id="cd00331">
    <property type="entry name" value="IGPS"/>
    <property type="match status" value="1"/>
</dbReference>
<dbReference type="UniPathway" id="UPA00035">
    <property type="reaction ID" value="UER00043"/>
</dbReference>
<keyword evidence="4 9" id="KW-0028">Amino-acid biosynthesis</keyword>
<dbReference type="GO" id="GO:0000162">
    <property type="term" value="P:L-tryptophan biosynthetic process"/>
    <property type="evidence" value="ECO:0007669"/>
    <property type="project" value="UniProtKB-UniRule"/>
</dbReference>
<dbReference type="InterPro" id="IPR001468">
    <property type="entry name" value="Indole-3-GlycerolPSynthase_CS"/>
</dbReference>
<evidence type="ECO:0000256" key="3">
    <source>
        <dbReference type="ARBA" id="ARBA00008737"/>
    </source>
</evidence>
<comment type="similarity">
    <text evidence="3 9">Belongs to the TrpC family.</text>
</comment>
<keyword evidence="12" id="KW-1185">Reference proteome</keyword>
<protein>
    <recommendedName>
        <fullName evidence="9">Indole-3-glycerol phosphate synthase</fullName>
        <shortName evidence="9">IGPS</shortName>
        <ecNumber evidence="9">4.1.1.48</ecNumber>
    </recommendedName>
</protein>
<feature type="domain" description="Indole-3-glycerol phosphate synthase" evidence="10">
    <location>
        <begin position="32"/>
        <end position="283"/>
    </location>
</feature>
<dbReference type="FunFam" id="3.20.20.70:FF:000024">
    <property type="entry name" value="Indole-3-glycerol phosphate synthase"/>
    <property type="match status" value="1"/>
</dbReference>
<dbReference type="InterPro" id="IPR013798">
    <property type="entry name" value="Indole-3-glycerol_P_synth_dom"/>
</dbReference>
<dbReference type="InterPro" id="IPR011060">
    <property type="entry name" value="RibuloseP-bd_barrel"/>
</dbReference>
<sequence>MLCVYGRPGAPLCISAGLASTRREGAYAVSVLESIIDGVREDLAAREALLPFDVLKEQAAKVAPPKDVMSALRSSDVGVIAEVKRRSPSRGTLAEIPDPAVLAADYEAAGAKVISVLTEQRRFGGSLADFDAVRAAVDIPLLRKDFIVSPYQVHEARLHGADLVLLIVAALDQNTLVGLLDRVESLGMTALVEVHTIEEADRALVAGASVIGVNARDLHTLEVDREVFPRVAQGLPFETVKIAESGVTGPGDLMTYAGAGADAVLVGESLVTSGDPKAALTKLVTAGSHPACPRPSR</sequence>
<evidence type="ECO:0000256" key="8">
    <source>
        <dbReference type="ARBA" id="ARBA00023239"/>
    </source>
</evidence>